<gene>
    <name evidence="4" type="ORF">FDA38_01070</name>
</gene>
<dbReference type="AlphaFoldDB" id="A0A4U3M0N4"/>
<evidence type="ECO:0000313" key="5">
    <source>
        <dbReference type="Proteomes" id="UP000305836"/>
    </source>
</evidence>
<dbReference type="Pfam" id="PF04203">
    <property type="entry name" value="Sortase"/>
    <property type="match status" value="1"/>
</dbReference>
<keyword evidence="5" id="KW-1185">Reference proteome</keyword>
<keyword evidence="1" id="KW-0378">Hydrolase</keyword>
<feature type="domain" description="DUF4142" evidence="3">
    <location>
        <begin position="69"/>
        <end position="201"/>
    </location>
</feature>
<reference evidence="4 5" key="1">
    <citation type="submission" date="2019-04" db="EMBL/GenBank/DDBJ databases">
        <title>Kribbella sp. NEAU-THZ 27 nov., a novel actinomycete isolated from soil.</title>
        <authorList>
            <person name="Duan L."/>
        </authorList>
    </citation>
    <scope>NUCLEOTIDE SEQUENCE [LARGE SCALE GENOMIC DNA]</scope>
    <source>
        <strain evidence="5">NEAU-THZ27</strain>
    </source>
</reference>
<dbReference type="OrthoDB" id="525039at2"/>
<dbReference type="EMBL" id="SZPZ01000001">
    <property type="protein sequence ID" value="TKK81479.1"/>
    <property type="molecule type" value="Genomic_DNA"/>
</dbReference>
<feature type="transmembrane region" description="Helical" evidence="2">
    <location>
        <begin position="232"/>
        <end position="248"/>
    </location>
</feature>
<sequence length="438" mass="45619">MKRPAGLIGGPFRMSGPRPVTALLSIRRNVRWGEVAGPMSPRRSAIALLLLVVAGLVGTAQSAYAATPDATYLNTAHQLNLTIIQASHAANAQGQSSCVRSVGTQMERDHRRLAAQESELAGRFGIKLATLPSVQQREQLDALGAKAGTSSYDAAWLALQRQLHQEYLALINGDVPKSASPAVESLAEGAKPVVQMHLDMVTPTCHIVTSKPVVPTGDGGQVGDAQKARSRAALILLGIGVLLLLGKAISMRRRLLGFAAIGAGLVMVFGGQPNNAGQVPKAGNSAEEREAAIPPVRLKLQGVENAPVQAVATGSDGQLQMPTSPNAVGWWAAGAAPGSDGGTVLLAGHVDTARSGPAVFAGLSAVPVGAKVSVTGGDGHVHRYKIVARRTYLQSALPRDLFQGAGKPRLVLVTCTGSYDHKAHRYTHNLVLYGVPVV</sequence>
<accession>A0A4U3M0N4</accession>
<keyword evidence="2" id="KW-0472">Membrane</keyword>
<dbReference type="Pfam" id="PF13628">
    <property type="entry name" value="DUF4142"/>
    <property type="match status" value="1"/>
</dbReference>
<dbReference type="InterPro" id="IPR023365">
    <property type="entry name" value="Sortase_dom-sf"/>
</dbReference>
<organism evidence="4 5">
    <name type="scientific">Kribbella jiaozuonensis</name>
    <dbReference type="NCBI Taxonomy" id="2575441"/>
    <lineage>
        <taxon>Bacteria</taxon>
        <taxon>Bacillati</taxon>
        <taxon>Actinomycetota</taxon>
        <taxon>Actinomycetes</taxon>
        <taxon>Propionibacteriales</taxon>
        <taxon>Kribbellaceae</taxon>
        <taxon>Kribbella</taxon>
    </lineage>
</organism>
<dbReference type="InterPro" id="IPR042001">
    <property type="entry name" value="Sortase_F"/>
</dbReference>
<evidence type="ECO:0000256" key="2">
    <source>
        <dbReference type="SAM" id="Phobius"/>
    </source>
</evidence>
<dbReference type="Proteomes" id="UP000305836">
    <property type="component" value="Unassembled WGS sequence"/>
</dbReference>
<dbReference type="InterPro" id="IPR001261">
    <property type="entry name" value="ArgE/DapE_CS"/>
</dbReference>
<dbReference type="PANTHER" id="PTHR38593:SF1">
    <property type="entry name" value="BLR2558 PROTEIN"/>
    <property type="match status" value="1"/>
</dbReference>
<protein>
    <submittedName>
        <fullName evidence="4">DUF4142 domain-containing protein</fullName>
    </submittedName>
</protein>
<dbReference type="InterPro" id="IPR025419">
    <property type="entry name" value="DUF4142"/>
</dbReference>
<dbReference type="CDD" id="cd05829">
    <property type="entry name" value="Sortase_F"/>
    <property type="match status" value="1"/>
</dbReference>
<dbReference type="PANTHER" id="PTHR38593">
    <property type="entry name" value="BLR2558 PROTEIN"/>
    <property type="match status" value="1"/>
</dbReference>
<name>A0A4U3M0N4_9ACTN</name>
<keyword evidence="2" id="KW-0812">Transmembrane</keyword>
<dbReference type="GO" id="GO:0016787">
    <property type="term" value="F:hydrolase activity"/>
    <property type="evidence" value="ECO:0007669"/>
    <property type="project" value="UniProtKB-KW"/>
</dbReference>
<keyword evidence="2" id="KW-1133">Transmembrane helix</keyword>
<evidence type="ECO:0000259" key="3">
    <source>
        <dbReference type="Pfam" id="PF13628"/>
    </source>
</evidence>
<dbReference type="InterPro" id="IPR005754">
    <property type="entry name" value="Sortase"/>
</dbReference>
<dbReference type="PROSITE" id="PS00758">
    <property type="entry name" value="ARGE_DAPE_CPG2_1"/>
    <property type="match status" value="1"/>
</dbReference>
<evidence type="ECO:0000256" key="1">
    <source>
        <dbReference type="ARBA" id="ARBA00022801"/>
    </source>
</evidence>
<dbReference type="Gene3D" id="2.40.260.10">
    <property type="entry name" value="Sortase"/>
    <property type="match status" value="1"/>
</dbReference>
<proteinExistence type="predicted"/>
<dbReference type="SUPFAM" id="SSF63817">
    <property type="entry name" value="Sortase"/>
    <property type="match status" value="1"/>
</dbReference>
<evidence type="ECO:0000313" key="4">
    <source>
        <dbReference type="EMBL" id="TKK81479.1"/>
    </source>
</evidence>
<comment type="caution">
    <text evidence="4">The sequence shown here is derived from an EMBL/GenBank/DDBJ whole genome shotgun (WGS) entry which is preliminary data.</text>
</comment>